<accession>A0A543CJ65</accession>
<evidence type="ECO:0000313" key="3">
    <source>
        <dbReference type="EMBL" id="TQL96947.1"/>
    </source>
</evidence>
<sequence length="166" mass="17578">MSVSLFDAASPNPADAFPLRCATGNLCAGRTAGTPWVKAPADAYGARCVIVDDNDRFVHALSELLVRDGFDVVGTACDRTQGLWLAAEMCPDVALIDLCLGRESGVELIADFVRLGLAPQMFMILVSSWAEDDLRELYGLSDADGYLSKMGLSGGAVRDMLCALGA</sequence>
<dbReference type="AlphaFoldDB" id="A0A543CJ65"/>
<dbReference type="CDD" id="cd00156">
    <property type="entry name" value="REC"/>
    <property type="match status" value="1"/>
</dbReference>
<protein>
    <submittedName>
        <fullName evidence="3">Response regulator receiver domain-containing protein</fullName>
    </submittedName>
</protein>
<dbReference type="InterPro" id="IPR011006">
    <property type="entry name" value="CheY-like_superfamily"/>
</dbReference>
<dbReference type="InterPro" id="IPR001789">
    <property type="entry name" value="Sig_transdc_resp-reg_receiver"/>
</dbReference>
<evidence type="ECO:0000259" key="2">
    <source>
        <dbReference type="PROSITE" id="PS50110"/>
    </source>
</evidence>
<dbReference type="Gene3D" id="3.40.50.2300">
    <property type="match status" value="1"/>
</dbReference>
<feature type="domain" description="Response regulatory" evidence="2">
    <location>
        <begin position="47"/>
        <end position="164"/>
    </location>
</feature>
<keyword evidence="4" id="KW-1185">Reference proteome</keyword>
<name>A0A543CJ65_9ACTN</name>
<gene>
    <name evidence="3" type="ORF">FB559_2500</name>
</gene>
<evidence type="ECO:0000256" key="1">
    <source>
        <dbReference type="PROSITE-ProRule" id="PRU00169"/>
    </source>
</evidence>
<dbReference type="PROSITE" id="PS50110">
    <property type="entry name" value="RESPONSE_REGULATORY"/>
    <property type="match status" value="1"/>
</dbReference>
<reference evidence="3 4" key="1">
    <citation type="submission" date="2019-06" db="EMBL/GenBank/DDBJ databases">
        <title>Sequencing the genomes of 1000 actinobacteria strains.</title>
        <authorList>
            <person name="Klenk H.-P."/>
        </authorList>
    </citation>
    <scope>NUCLEOTIDE SEQUENCE [LARGE SCALE GENOMIC DNA]</scope>
    <source>
        <strain evidence="3 4">DSM 102200</strain>
    </source>
</reference>
<dbReference type="SUPFAM" id="SSF52172">
    <property type="entry name" value="CheY-like"/>
    <property type="match status" value="1"/>
</dbReference>
<dbReference type="GO" id="GO:0000160">
    <property type="term" value="P:phosphorelay signal transduction system"/>
    <property type="evidence" value="ECO:0007669"/>
    <property type="project" value="InterPro"/>
</dbReference>
<organism evidence="3 4">
    <name type="scientific">Actinoallomurus bryophytorum</name>
    <dbReference type="NCBI Taxonomy" id="1490222"/>
    <lineage>
        <taxon>Bacteria</taxon>
        <taxon>Bacillati</taxon>
        <taxon>Actinomycetota</taxon>
        <taxon>Actinomycetes</taxon>
        <taxon>Streptosporangiales</taxon>
        <taxon>Thermomonosporaceae</taxon>
        <taxon>Actinoallomurus</taxon>
    </lineage>
</organism>
<evidence type="ECO:0000313" key="4">
    <source>
        <dbReference type="Proteomes" id="UP000316096"/>
    </source>
</evidence>
<proteinExistence type="predicted"/>
<comment type="caution">
    <text evidence="3">The sequence shown here is derived from an EMBL/GenBank/DDBJ whole genome shotgun (WGS) entry which is preliminary data.</text>
</comment>
<dbReference type="Proteomes" id="UP000316096">
    <property type="component" value="Unassembled WGS sequence"/>
</dbReference>
<feature type="modified residue" description="4-aspartylphosphate" evidence="1">
    <location>
        <position position="97"/>
    </location>
</feature>
<keyword evidence="1" id="KW-0597">Phosphoprotein</keyword>
<dbReference type="OrthoDB" id="7352332at2"/>
<dbReference type="SMART" id="SM00448">
    <property type="entry name" value="REC"/>
    <property type="match status" value="1"/>
</dbReference>
<dbReference type="Pfam" id="PF00072">
    <property type="entry name" value="Response_reg"/>
    <property type="match status" value="1"/>
</dbReference>
<dbReference type="EMBL" id="VFOZ01000001">
    <property type="protein sequence ID" value="TQL96947.1"/>
    <property type="molecule type" value="Genomic_DNA"/>
</dbReference>